<organism evidence="4 5">
    <name type="scientific">Candidatus Alectryocaccomicrobium excrementavium</name>
    <dbReference type="NCBI Taxonomy" id="2840668"/>
    <lineage>
        <taxon>Bacteria</taxon>
        <taxon>Bacillati</taxon>
        <taxon>Bacillota</taxon>
        <taxon>Clostridia</taxon>
        <taxon>Candidatus Alectryocaccomicrobium</taxon>
    </lineage>
</organism>
<dbReference type="InterPro" id="IPR029028">
    <property type="entry name" value="Alpha/beta_knot_MTases"/>
</dbReference>
<gene>
    <name evidence="4" type="ORF">IAA84_07875</name>
</gene>
<dbReference type="GO" id="GO:0032259">
    <property type="term" value="P:methylation"/>
    <property type="evidence" value="ECO:0007669"/>
    <property type="project" value="UniProtKB-KW"/>
</dbReference>
<dbReference type="SUPFAM" id="SSF75217">
    <property type="entry name" value="alpha/beta knot"/>
    <property type="match status" value="1"/>
</dbReference>
<dbReference type="Pfam" id="PF00588">
    <property type="entry name" value="SpoU_methylase"/>
    <property type="match status" value="1"/>
</dbReference>
<feature type="domain" description="tRNA/rRNA methyltransferase SpoU type" evidence="3">
    <location>
        <begin position="98"/>
        <end position="234"/>
    </location>
</feature>
<evidence type="ECO:0000313" key="5">
    <source>
        <dbReference type="Proteomes" id="UP000824140"/>
    </source>
</evidence>
<dbReference type="GO" id="GO:0008173">
    <property type="term" value="F:RNA methyltransferase activity"/>
    <property type="evidence" value="ECO:0007669"/>
    <property type="project" value="InterPro"/>
</dbReference>
<dbReference type="PANTHER" id="PTHR43191:SF2">
    <property type="entry name" value="RRNA METHYLTRANSFERASE 3, MITOCHONDRIAL"/>
    <property type="match status" value="1"/>
</dbReference>
<dbReference type="CDD" id="cd18082">
    <property type="entry name" value="SpoU-like_family"/>
    <property type="match status" value="1"/>
</dbReference>
<dbReference type="GO" id="GO:0006396">
    <property type="term" value="P:RNA processing"/>
    <property type="evidence" value="ECO:0007669"/>
    <property type="project" value="InterPro"/>
</dbReference>
<accession>A0A9D1G0M3</accession>
<protein>
    <submittedName>
        <fullName evidence="4">TrmH family RNA methyltransferase</fullName>
    </submittedName>
</protein>
<evidence type="ECO:0000313" key="4">
    <source>
        <dbReference type="EMBL" id="HIS92914.1"/>
    </source>
</evidence>
<dbReference type="InterPro" id="IPR029026">
    <property type="entry name" value="tRNA_m1G_MTases_N"/>
</dbReference>
<evidence type="ECO:0000259" key="3">
    <source>
        <dbReference type="Pfam" id="PF00588"/>
    </source>
</evidence>
<evidence type="ECO:0000256" key="1">
    <source>
        <dbReference type="ARBA" id="ARBA00022603"/>
    </source>
</evidence>
<keyword evidence="2" id="KW-0808">Transferase</keyword>
<dbReference type="GO" id="GO:0003723">
    <property type="term" value="F:RNA binding"/>
    <property type="evidence" value="ECO:0007669"/>
    <property type="project" value="InterPro"/>
</dbReference>
<dbReference type="InterPro" id="IPR051259">
    <property type="entry name" value="rRNA_Methyltransferase"/>
</dbReference>
<sequence>MPKLEPYRKELPYSYALGIFPAMHLLEARPEVAMRLLLHPAGLKSEGVNKLREKCAALGIREEEAERVLRRESRKDNCFAALVFEKYEDPLPPENCAVFCQISDAGNLGTALRALLGFGLRSVALIRPCVDRFDPHVVRASMGALFHLKTAAYASFEAYRAANPAQALYPFMLDGAIPLAQAAAQKREPYALVFGNEQAGLPAEFQHLGQSVYIPQSKEVDSFNLAIAASVAAYAFTQ</sequence>
<comment type="caution">
    <text evidence="4">The sequence shown here is derived from an EMBL/GenBank/DDBJ whole genome shotgun (WGS) entry which is preliminary data.</text>
</comment>
<keyword evidence="1 4" id="KW-0489">Methyltransferase</keyword>
<reference evidence="4" key="2">
    <citation type="journal article" date="2021" name="PeerJ">
        <title>Extensive microbial diversity within the chicken gut microbiome revealed by metagenomics and culture.</title>
        <authorList>
            <person name="Gilroy R."/>
            <person name="Ravi A."/>
            <person name="Getino M."/>
            <person name="Pursley I."/>
            <person name="Horton D.L."/>
            <person name="Alikhan N.F."/>
            <person name="Baker D."/>
            <person name="Gharbi K."/>
            <person name="Hall N."/>
            <person name="Watson M."/>
            <person name="Adriaenssens E.M."/>
            <person name="Foster-Nyarko E."/>
            <person name="Jarju S."/>
            <person name="Secka A."/>
            <person name="Antonio M."/>
            <person name="Oren A."/>
            <person name="Chaudhuri R.R."/>
            <person name="La Ragione R."/>
            <person name="Hildebrand F."/>
            <person name="Pallen M.J."/>
        </authorList>
    </citation>
    <scope>NUCLEOTIDE SEQUENCE</scope>
    <source>
        <strain evidence="4">13766</strain>
    </source>
</reference>
<dbReference type="PANTHER" id="PTHR43191">
    <property type="entry name" value="RRNA METHYLTRANSFERASE 3"/>
    <property type="match status" value="1"/>
</dbReference>
<reference evidence="4" key="1">
    <citation type="submission" date="2020-10" db="EMBL/GenBank/DDBJ databases">
        <authorList>
            <person name="Gilroy R."/>
        </authorList>
    </citation>
    <scope>NUCLEOTIDE SEQUENCE</scope>
    <source>
        <strain evidence="4">13766</strain>
    </source>
</reference>
<proteinExistence type="predicted"/>
<evidence type="ECO:0000256" key="2">
    <source>
        <dbReference type="ARBA" id="ARBA00022679"/>
    </source>
</evidence>
<dbReference type="EMBL" id="DVJN01000158">
    <property type="protein sequence ID" value="HIS92914.1"/>
    <property type="molecule type" value="Genomic_DNA"/>
</dbReference>
<dbReference type="AlphaFoldDB" id="A0A9D1G0M3"/>
<dbReference type="Proteomes" id="UP000824140">
    <property type="component" value="Unassembled WGS sequence"/>
</dbReference>
<dbReference type="Gene3D" id="3.40.1280.10">
    <property type="match status" value="1"/>
</dbReference>
<name>A0A9D1G0M3_9FIRM</name>
<dbReference type="InterPro" id="IPR001537">
    <property type="entry name" value="SpoU_MeTrfase"/>
</dbReference>